<evidence type="ECO:0008006" key="5">
    <source>
        <dbReference type="Google" id="ProtNLM"/>
    </source>
</evidence>
<feature type="compositionally biased region" description="Polar residues" evidence="1">
    <location>
        <begin position="41"/>
        <end position="55"/>
    </location>
</feature>
<gene>
    <name evidence="3" type="ORF">SAMN05421802_104114</name>
</gene>
<dbReference type="Proteomes" id="UP000185547">
    <property type="component" value="Unassembled WGS sequence"/>
</dbReference>
<reference evidence="3 4" key="1">
    <citation type="submission" date="2017-01" db="EMBL/GenBank/DDBJ databases">
        <authorList>
            <person name="Varghese N."/>
            <person name="Submissions S."/>
        </authorList>
    </citation>
    <scope>NUCLEOTIDE SEQUENCE [LARGE SCALE GENOMIC DNA]</scope>
    <source>
        <strain evidence="3 4">DSM 44280</strain>
    </source>
</reference>
<accession>A0A9X8WGN3</accession>
<sequence>MRNFRNAAVATATAITLAASGTSIALAETTDAADASDRKVTQTGGQSSVAFQGTKQDGDKSFGEVISDGIKGEGSSQYVTKDDAQTRFDIRDAAGKESNVENMPQWARLWVDGTIVAGIGAIVGLVIAGINYASYNGWIQLPNFNF</sequence>
<proteinExistence type="predicted"/>
<comment type="caution">
    <text evidence="3">The sequence shown here is derived from an EMBL/GenBank/DDBJ whole genome shotgun (WGS) entry which is preliminary data.</text>
</comment>
<organism evidence="3 4">
    <name type="scientific">Corynebacterium afermentans</name>
    <dbReference type="NCBI Taxonomy" id="38286"/>
    <lineage>
        <taxon>Bacteria</taxon>
        <taxon>Bacillati</taxon>
        <taxon>Actinomycetota</taxon>
        <taxon>Actinomycetes</taxon>
        <taxon>Mycobacteriales</taxon>
        <taxon>Corynebacteriaceae</taxon>
        <taxon>Corynebacterium</taxon>
    </lineage>
</organism>
<keyword evidence="2" id="KW-0732">Signal</keyword>
<dbReference type="RefSeq" id="WP_063936881.1">
    <property type="nucleotide sequence ID" value="NZ_FTMH01000004.1"/>
</dbReference>
<keyword evidence="4" id="KW-1185">Reference proteome</keyword>
<evidence type="ECO:0000256" key="1">
    <source>
        <dbReference type="SAM" id="MobiDB-lite"/>
    </source>
</evidence>
<protein>
    <recommendedName>
        <fullName evidence="5">Or membrane protein</fullName>
    </recommendedName>
</protein>
<feature type="chain" id="PRO_5040853235" description="Or membrane protein" evidence="2">
    <location>
        <begin position="28"/>
        <end position="146"/>
    </location>
</feature>
<dbReference type="AlphaFoldDB" id="A0A9X8WGN3"/>
<name>A0A9X8WGN3_9CORY</name>
<evidence type="ECO:0000256" key="2">
    <source>
        <dbReference type="SAM" id="SignalP"/>
    </source>
</evidence>
<feature type="signal peptide" evidence="2">
    <location>
        <begin position="1"/>
        <end position="27"/>
    </location>
</feature>
<dbReference type="OrthoDB" id="4427319at2"/>
<evidence type="ECO:0000313" key="4">
    <source>
        <dbReference type="Proteomes" id="UP000185547"/>
    </source>
</evidence>
<dbReference type="EMBL" id="FTMH01000004">
    <property type="protein sequence ID" value="SIQ01857.1"/>
    <property type="molecule type" value="Genomic_DNA"/>
</dbReference>
<feature type="region of interest" description="Disordered" evidence="1">
    <location>
        <begin position="34"/>
        <end position="78"/>
    </location>
</feature>
<evidence type="ECO:0000313" key="3">
    <source>
        <dbReference type="EMBL" id="SIQ01857.1"/>
    </source>
</evidence>